<sequence length="354" mass="36986">MSPRTKSSTPGAPTIVDVARAAGVSKGLVSLAVNDRPGVSDATRARVREAAEQLGWRPNLQARTLSTQTTYALGLVLRRDARIVAADPFYPAFMAGIESVLSTQGRVLVLSVVGDAEAEERAYRSLAADRRVDGVFLNDLRHGDDRVALLAELGMPGVLIGRLDHPGGLPAVVLDDRPGVVAAVHHLADLGHRELAYVAGDPALQHARTRRRAFEEAVAARGLTPTAVVDTDFTMAGGATATAALLEGRLRPTAVLYANDPMAVAGLGALQRAGVRVPDEVSVVGFDGTELAHHTWPALTTVRSDPEQWGAAAARTLLALTSTGSAPDVELAPAELVTARSTGPAPALRQAQGT</sequence>
<name>A0A1H2NA65_9ACTN</name>
<dbReference type="Proteomes" id="UP000198825">
    <property type="component" value="Chromosome I"/>
</dbReference>
<dbReference type="SUPFAM" id="SSF47413">
    <property type="entry name" value="lambda repressor-like DNA-binding domains"/>
    <property type="match status" value="1"/>
</dbReference>
<dbReference type="AlphaFoldDB" id="A0A1H2NA65"/>
<dbReference type="SUPFAM" id="SSF53822">
    <property type="entry name" value="Periplasmic binding protein-like I"/>
    <property type="match status" value="1"/>
</dbReference>
<dbReference type="GO" id="GO:0000976">
    <property type="term" value="F:transcription cis-regulatory region binding"/>
    <property type="evidence" value="ECO:0007669"/>
    <property type="project" value="TreeGrafter"/>
</dbReference>
<evidence type="ECO:0000313" key="5">
    <source>
        <dbReference type="EMBL" id="SDV02244.1"/>
    </source>
</evidence>
<dbReference type="PANTHER" id="PTHR30146">
    <property type="entry name" value="LACI-RELATED TRANSCRIPTIONAL REPRESSOR"/>
    <property type="match status" value="1"/>
</dbReference>
<dbReference type="GO" id="GO:0003700">
    <property type="term" value="F:DNA-binding transcription factor activity"/>
    <property type="evidence" value="ECO:0007669"/>
    <property type="project" value="TreeGrafter"/>
</dbReference>
<keyword evidence="1" id="KW-0805">Transcription regulation</keyword>
<proteinExistence type="predicted"/>
<evidence type="ECO:0000313" key="6">
    <source>
        <dbReference type="Proteomes" id="UP000198825"/>
    </source>
</evidence>
<dbReference type="InterPro" id="IPR046335">
    <property type="entry name" value="LacI/GalR-like_sensor"/>
</dbReference>
<dbReference type="CDD" id="cd01392">
    <property type="entry name" value="HTH_LacI"/>
    <property type="match status" value="1"/>
</dbReference>
<dbReference type="EMBL" id="LT629799">
    <property type="protein sequence ID" value="SDV02244.1"/>
    <property type="molecule type" value="Genomic_DNA"/>
</dbReference>
<dbReference type="PANTHER" id="PTHR30146:SF155">
    <property type="entry name" value="ALANINE RACEMASE"/>
    <property type="match status" value="1"/>
</dbReference>
<dbReference type="Gene3D" id="3.40.50.2300">
    <property type="match status" value="2"/>
</dbReference>
<keyword evidence="3" id="KW-0804">Transcription</keyword>
<evidence type="ECO:0000256" key="3">
    <source>
        <dbReference type="ARBA" id="ARBA00023163"/>
    </source>
</evidence>
<feature type="domain" description="HTH lacI-type" evidence="4">
    <location>
        <begin position="13"/>
        <end position="67"/>
    </location>
</feature>
<dbReference type="Pfam" id="PF13377">
    <property type="entry name" value="Peripla_BP_3"/>
    <property type="match status" value="1"/>
</dbReference>
<protein>
    <submittedName>
        <fullName evidence="5">DNA-binding transcriptional regulator, LacI/PurR family</fullName>
    </submittedName>
</protein>
<accession>A0A1H2NA65</accession>
<dbReference type="InterPro" id="IPR010982">
    <property type="entry name" value="Lambda_DNA-bd_dom_sf"/>
</dbReference>
<dbReference type="InterPro" id="IPR000843">
    <property type="entry name" value="HTH_LacI"/>
</dbReference>
<keyword evidence="6" id="KW-1185">Reference proteome</keyword>
<reference evidence="6" key="1">
    <citation type="submission" date="2016-10" db="EMBL/GenBank/DDBJ databases">
        <authorList>
            <person name="Varghese N."/>
            <person name="Submissions S."/>
        </authorList>
    </citation>
    <scope>NUCLEOTIDE SEQUENCE [LARGE SCALE GENOMIC DNA]</scope>
    <source>
        <strain evidence="6">DSM 21743</strain>
    </source>
</reference>
<keyword evidence="2 5" id="KW-0238">DNA-binding</keyword>
<dbReference type="Pfam" id="PF00356">
    <property type="entry name" value="LacI"/>
    <property type="match status" value="1"/>
</dbReference>
<dbReference type="PROSITE" id="PS50932">
    <property type="entry name" value="HTH_LACI_2"/>
    <property type="match status" value="1"/>
</dbReference>
<dbReference type="InterPro" id="IPR028082">
    <property type="entry name" value="Peripla_BP_I"/>
</dbReference>
<evidence type="ECO:0000256" key="1">
    <source>
        <dbReference type="ARBA" id="ARBA00023015"/>
    </source>
</evidence>
<dbReference type="SMART" id="SM00354">
    <property type="entry name" value="HTH_LACI"/>
    <property type="match status" value="1"/>
</dbReference>
<gene>
    <name evidence="5" type="ORF">SAMN04488544_3606</name>
</gene>
<evidence type="ECO:0000259" key="4">
    <source>
        <dbReference type="PROSITE" id="PS50932"/>
    </source>
</evidence>
<evidence type="ECO:0000256" key="2">
    <source>
        <dbReference type="ARBA" id="ARBA00023125"/>
    </source>
</evidence>
<dbReference type="CDD" id="cd06267">
    <property type="entry name" value="PBP1_LacI_sugar_binding-like"/>
    <property type="match status" value="1"/>
</dbReference>
<dbReference type="STRING" id="546874.SAMN04488544_3606"/>
<dbReference type="Gene3D" id="1.10.260.40">
    <property type="entry name" value="lambda repressor-like DNA-binding domains"/>
    <property type="match status" value="1"/>
</dbReference>
<dbReference type="OrthoDB" id="3324394at2"/>
<dbReference type="RefSeq" id="WP_091077599.1">
    <property type="nucleotide sequence ID" value="NZ_LT629799.1"/>
</dbReference>
<organism evidence="5 6">
    <name type="scientific">Microlunatus sagamiharensis</name>
    <dbReference type="NCBI Taxonomy" id="546874"/>
    <lineage>
        <taxon>Bacteria</taxon>
        <taxon>Bacillati</taxon>
        <taxon>Actinomycetota</taxon>
        <taxon>Actinomycetes</taxon>
        <taxon>Propionibacteriales</taxon>
        <taxon>Propionibacteriaceae</taxon>
        <taxon>Microlunatus</taxon>
    </lineage>
</organism>